<name>A0A8H5ARN7_9AGAR</name>
<feature type="compositionally biased region" description="Basic and acidic residues" evidence="1">
    <location>
        <begin position="68"/>
        <end position="79"/>
    </location>
</feature>
<protein>
    <submittedName>
        <fullName evidence="2">Uncharacterized protein</fullName>
    </submittedName>
</protein>
<sequence>MSKVEMRGKWPLDIYKLSIVDSRLQGDDNSRHRNTAQRLATSSRLLEMRGPPGSKSPSIDANAARRSLHPEIEMPDGRRRPVAARPWSRINDFLEATAKTTAPAARLTSITSRKAQKHRRRRWTTTESVPLPAPTTSALLPGYPRLTLTSTSTTTPHERNKLNFDPPETMTSLDGVGNGCEGTWPRSGVQGCVSKRRHASIPLTNSPIPGTWTTTANAHDTEVIHTSRCPQNLKKPSARDPDSIKPHTHLAIPSRSSRTSYARTAVFASRTGTRRRRRCKAPASRSLCTTSEHPNLRTDTRGVDDDDNSGGGERKRVVVHERIAAASSALQVNAHIPPDPALASYPRATSASPSTSTTTAHVPCAQASGVDDSHRTAHRVTGTDKVDSG</sequence>
<gene>
    <name evidence="2" type="ORF">D9611_013950</name>
</gene>
<evidence type="ECO:0000313" key="3">
    <source>
        <dbReference type="Proteomes" id="UP000541558"/>
    </source>
</evidence>
<feature type="compositionally biased region" description="Basic residues" evidence="1">
    <location>
        <begin position="114"/>
        <end position="123"/>
    </location>
</feature>
<keyword evidence="3" id="KW-1185">Reference proteome</keyword>
<feature type="compositionally biased region" description="Basic and acidic residues" evidence="1">
    <location>
        <begin position="371"/>
        <end position="389"/>
    </location>
</feature>
<evidence type="ECO:0000256" key="1">
    <source>
        <dbReference type="SAM" id="MobiDB-lite"/>
    </source>
</evidence>
<dbReference type="AlphaFoldDB" id="A0A8H5ARN7"/>
<feature type="compositionally biased region" description="Low complexity" evidence="1">
    <location>
        <begin position="254"/>
        <end position="265"/>
    </location>
</feature>
<evidence type="ECO:0000313" key="2">
    <source>
        <dbReference type="EMBL" id="KAF5309619.1"/>
    </source>
</evidence>
<feature type="compositionally biased region" description="Low complexity" evidence="1">
    <location>
        <begin position="134"/>
        <end position="155"/>
    </location>
</feature>
<dbReference type="EMBL" id="JAACJK010000235">
    <property type="protein sequence ID" value="KAF5309619.1"/>
    <property type="molecule type" value="Genomic_DNA"/>
</dbReference>
<proteinExistence type="predicted"/>
<reference evidence="2 3" key="1">
    <citation type="journal article" date="2020" name="ISME J.">
        <title>Uncovering the hidden diversity of litter-decomposition mechanisms in mushroom-forming fungi.</title>
        <authorList>
            <person name="Floudas D."/>
            <person name="Bentzer J."/>
            <person name="Ahren D."/>
            <person name="Johansson T."/>
            <person name="Persson P."/>
            <person name="Tunlid A."/>
        </authorList>
    </citation>
    <scope>NUCLEOTIDE SEQUENCE [LARGE SCALE GENOMIC DNA]</scope>
    <source>
        <strain evidence="2 3">CBS 175.51</strain>
    </source>
</reference>
<dbReference type="Proteomes" id="UP000541558">
    <property type="component" value="Unassembled WGS sequence"/>
</dbReference>
<feature type="region of interest" description="Disordered" evidence="1">
    <location>
        <begin position="111"/>
        <end position="167"/>
    </location>
</feature>
<feature type="compositionally biased region" description="Basic and acidic residues" evidence="1">
    <location>
        <begin position="294"/>
        <end position="303"/>
    </location>
</feature>
<feature type="compositionally biased region" description="Low complexity" evidence="1">
    <location>
        <begin position="343"/>
        <end position="360"/>
    </location>
</feature>
<comment type="caution">
    <text evidence="2">The sequence shown here is derived from an EMBL/GenBank/DDBJ whole genome shotgun (WGS) entry which is preliminary data.</text>
</comment>
<feature type="region of interest" description="Disordered" evidence="1">
    <location>
        <begin position="227"/>
        <end position="315"/>
    </location>
</feature>
<organism evidence="2 3">
    <name type="scientific">Ephemerocybe angulata</name>
    <dbReference type="NCBI Taxonomy" id="980116"/>
    <lineage>
        <taxon>Eukaryota</taxon>
        <taxon>Fungi</taxon>
        <taxon>Dikarya</taxon>
        <taxon>Basidiomycota</taxon>
        <taxon>Agaricomycotina</taxon>
        <taxon>Agaricomycetes</taxon>
        <taxon>Agaricomycetidae</taxon>
        <taxon>Agaricales</taxon>
        <taxon>Agaricineae</taxon>
        <taxon>Psathyrellaceae</taxon>
        <taxon>Ephemerocybe</taxon>
    </lineage>
</organism>
<feature type="region of interest" description="Disordered" evidence="1">
    <location>
        <begin position="341"/>
        <end position="389"/>
    </location>
</feature>
<accession>A0A8H5ARN7</accession>
<feature type="region of interest" description="Disordered" evidence="1">
    <location>
        <begin position="25"/>
        <end position="81"/>
    </location>
</feature>